<organism evidence="1 2">
    <name type="scientific">Trichobilharzia regenti</name>
    <name type="common">Nasal bird schistosome</name>
    <dbReference type="NCBI Taxonomy" id="157069"/>
    <lineage>
        <taxon>Eukaryota</taxon>
        <taxon>Metazoa</taxon>
        <taxon>Spiralia</taxon>
        <taxon>Lophotrochozoa</taxon>
        <taxon>Platyhelminthes</taxon>
        <taxon>Trematoda</taxon>
        <taxon>Digenea</taxon>
        <taxon>Strigeidida</taxon>
        <taxon>Schistosomatoidea</taxon>
        <taxon>Schistosomatidae</taxon>
        <taxon>Trichobilharzia</taxon>
    </lineage>
</organism>
<reference evidence="1" key="1">
    <citation type="submission" date="2022-06" db="EMBL/GenBank/DDBJ databases">
        <authorList>
            <person name="Berger JAMES D."/>
            <person name="Berger JAMES D."/>
        </authorList>
    </citation>
    <scope>NUCLEOTIDE SEQUENCE [LARGE SCALE GENOMIC DNA]</scope>
</reference>
<reference evidence="2" key="2">
    <citation type="submission" date="2023-11" db="UniProtKB">
        <authorList>
            <consortium name="WormBaseParasite"/>
        </authorList>
    </citation>
    <scope>IDENTIFICATION</scope>
</reference>
<protein>
    <submittedName>
        <fullName evidence="2">Uncharacterized protein</fullName>
    </submittedName>
</protein>
<keyword evidence="1" id="KW-1185">Reference proteome</keyword>
<accession>A0AA85J864</accession>
<sequence>MDKLRSSGLNAVIWPCFHSLYQISPVPCLHTAWVFLTKVKARIRTSDAYNRTGKYAALPREAHSKPTVYIDSRIRKDSLKNEPVCVINTRGNVVPDCAALPCV</sequence>
<dbReference type="AlphaFoldDB" id="A0AA85J864"/>
<dbReference type="Proteomes" id="UP000050795">
    <property type="component" value="Unassembled WGS sequence"/>
</dbReference>
<evidence type="ECO:0000313" key="2">
    <source>
        <dbReference type="WBParaSite" id="TREG1_135510.1"/>
    </source>
</evidence>
<dbReference type="WBParaSite" id="TREG1_135510.1">
    <property type="protein sequence ID" value="TREG1_135510.1"/>
    <property type="gene ID" value="TREG1_135510"/>
</dbReference>
<evidence type="ECO:0000313" key="1">
    <source>
        <dbReference type="Proteomes" id="UP000050795"/>
    </source>
</evidence>
<name>A0AA85J864_TRIRE</name>
<proteinExistence type="predicted"/>